<dbReference type="SUPFAM" id="SSF55920">
    <property type="entry name" value="Creatinase/aminopeptidase"/>
    <property type="match status" value="1"/>
</dbReference>
<reference evidence="3" key="1">
    <citation type="journal article" date="2019" name="Int. J. Syst. Evol. Microbiol.">
        <title>The Global Catalogue of Microorganisms (GCM) 10K type strain sequencing project: providing services to taxonomists for standard genome sequencing and annotation.</title>
        <authorList>
            <consortium name="The Broad Institute Genomics Platform"/>
            <consortium name="The Broad Institute Genome Sequencing Center for Infectious Disease"/>
            <person name="Wu L."/>
            <person name="Ma J."/>
        </authorList>
    </citation>
    <scope>NUCLEOTIDE SEQUENCE [LARGE SCALE GENOMIC DNA]</scope>
    <source>
        <strain evidence="3">CCUG 60023</strain>
    </source>
</reference>
<dbReference type="SUPFAM" id="SSF53092">
    <property type="entry name" value="Creatinase/prolidase N-terminal domain"/>
    <property type="match status" value="1"/>
</dbReference>
<proteinExistence type="predicted"/>
<name>A0ABW3FGW3_9HYPH</name>
<accession>A0ABW3FGW3</accession>
<keyword evidence="3" id="KW-1185">Reference proteome</keyword>
<protein>
    <submittedName>
        <fullName evidence="2">M24 family metallopeptidase</fullName>
    </submittedName>
</protein>
<dbReference type="Proteomes" id="UP001597101">
    <property type="component" value="Unassembled WGS sequence"/>
</dbReference>
<dbReference type="InterPro" id="IPR000994">
    <property type="entry name" value="Pept_M24"/>
</dbReference>
<evidence type="ECO:0000259" key="1">
    <source>
        <dbReference type="Pfam" id="PF00557"/>
    </source>
</evidence>
<dbReference type="InterPro" id="IPR029149">
    <property type="entry name" value="Creatin/AminoP/Spt16_N"/>
</dbReference>
<organism evidence="2 3">
    <name type="scientific">Pseudahrensia aquimaris</name>
    <dbReference type="NCBI Taxonomy" id="744461"/>
    <lineage>
        <taxon>Bacteria</taxon>
        <taxon>Pseudomonadati</taxon>
        <taxon>Pseudomonadota</taxon>
        <taxon>Alphaproteobacteria</taxon>
        <taxon>Hyphomicrobiales</taxon>
        <taxon>Ahrensiaceae</taxon>
        <taxon>Pseudahrensia</taxon>
    </lineage>
</organism>
<dbReference type="Gene3D" id="3.40.350.10">
    <property type="entry name" value="Creatinase/prolidase N-terminal domain"/>
    <property type="match status" value="1"/>
</dbReference>
<dbReference type="PANTHER" id="PTHR46112:SF2">
    <property type="entry name" value="XAA-PRO AMINOPEPTIDASE P-RELATED"/>
    <property type="match status" value="1"/>
</dbReference>
<dbReference type="PANTHER" id="PTHR46112">
    <property type="entry name" value="AMINOPEPTIDASE"/>
    <property type="match status" value="1"/>
</dbReference>
<sequence>MNIHSKFGRHKRKIEPWVMPEHPGNGAGHDALEAYSRAKAAAMNQHLIGYGELAESEWKSAGLPAPDLNAMRHYRLDRIRAELRKRDLAGIHLYDPLNIRYATDSTNMQLWTTHNPARCAFIATDGPVILFEFHNCEHLSDHTGVVDEIRGCTAWFYFEGGNRSFEFAENWARDVADLVREYGGGNMRCAFDQVDSHGVPYLEKFGVEVVYGEEAMEEARKIKSSDEIICMRRAIVACEAAMGEMEKALTPGMSENDLWAVLHAENIRRGGEWIETRLLASGPRTNPWFQESSARIIEEGDIVSFDTDLVGPYGFCCDISRTWLAGDGKPTNEQCDLYQIAADQIQTNSALLKPGMSFKELSLTAKQVPDDCMPTRYGVLFHGVGLCDEYPSIRYACDYEGHGYDGVLEPGMCVCVESYVGRHGGGEGVKLEDQGIITETGYEQLSAYPLDKRLMGKA</sequence>
<evidence type="ECO:0000313" key="3">
    <source>
        <dbReference type="Proteomes" id="UP001597101"/>
    </source>
</evidence>
<dbReference type="Pfam" id="PF00557">
    <property type="entry name" value="Peptidase_M24"/>
    <property type="match status" value="1"/>
</dbReference>
<gene>
    <name evidence="2" type="ORF">ACFQ14_15000</name>
</gene>
<dbReference type="Gene3D" id="3.90.230.10">
    <property type="entry name" value="Creatinase/methionine aminopeptidase superfamily"/>
    <property type="match status" value="1"/>
</dbReference>
<dbReference type="RefSeq" id="WP_377213563.1">
    <property type="nucleotide sequence ID" value="NZ_JBHTJV010000025.1"/>
</dbReference>
<dbReference type="InterPro" id="IPR050659">
    <property type="entry name" value="Peptidase_M24B"/>
</dbReference>
<comment type="caution">
    <text evidence="2">The sequence shown here is derived from an EMBL/GenBank/DDBJ whole genome shotgun (WGS) entry which is preliminary data.</text>
</comment>
<feature type="domain" description="Peptidase M24" evidence="1">
    <location>
        <begin position="230"/>
        <end position="439"/>
    </location>
</feature>
<dbReference type="EMBL" id="JBHTJV010000025">
    <property type="protein sequence ID" value="MFD0917709.1"/>
    <property type="molecule type" value="Genomic_DNA"/>
</dbReference>
<dbReference type="InterPro" id="IPR036005">
    <property type="entry name" value="Creatinase/aminopeptidase-like"/>
</dbReference>
<evidence type="ECO:0000313" key="2">
    <source>
        <dbReference type="EMBL" id="MFD0917709.1"/>
    </source>
</evidence>
<dbReference type="CDD" id="cd01066">
    <property type="entry name" value="APP_MetAP"/>
    <property type="match status" value="1"/>
</dbReference>